<keyword evidence="1" id="KW-0479">Metal-binding</keyword>
<evidence type="ECO:0000256" key="1">
    <source>
        <dbReference type="ARBA" id="ARBA00022723"/>
    </source>
</evidence>
<evidence type="ECO:0000256" key="2">
    <source>
        <dbReference type="ARBA" id="ARBA00022801"/>
    </source>
</evidence>
<dbReference type="Pfam" id="PF00884">
    <property type="entry name" value="Sulfatase"/>
    <property type="match status" value="1"/>
</dbReference>
<gene>
    <name evidence="4" type="ORF">UFOPK3331_00928</name>
</gene>
<accession>A0A6J5ZLA3</accession>
<dbReference type="SUPFAM" id="SSF53649">
    <property type="entry name" value="Alkaline phosphatase-like"/>
    <property type="match status" value="1"/>
</dbReference>
<dbReference type="InterPro" id="IPR017850">
    <property type="entry name" value="Alkaline_phosphatase_core_sf"/>
</dbReference>
<dbReference type="PANTHER" id="PTHR45953">
    <property type="entry name" value="IDURONATE 2-SULFATASE"/>
    <property type="match status" value="1"/>
</dbReference>
<dbReference type="InterPro" id="IPR000917">
    <property type="entry name" value="Sulfatase_N"/>
</dbReference>
<protein>
    <submittedName>
        <fullName evidence="4">Unannotated protein</fullName>
    </submittedName>
</protein>
<dbReference type="GO" id="GO:0005737">
    <property type="term" value="C:cytoplasm"/>
    <property type="evidence" value="ECO:0007669"/>
    <property type="project" value="TreeGrafter"/>
</dbReference>
<name>A0A6J5ZLA3_9ZZZZ</name>
<dbReference type="AlphaFoldDB" id="A0A6J5ZLA3"/>
<dbReference type="GO" id="GO:0008484">
    <property type="term" value="F:sulfuric ester hydrolase activity"/>
    <property type="evidence" value="ECO:0007669"/>
    <property type="project" value="TreeGrafter"/>
</dbReference>
<feature type="domain" description="Sulfatase N-terminal" evidence="3">
    <location>
        <begin position="14"/>
        <end position="357"/>
    </location>
</feature>
<proteinExistence type="predicted"/>
<sequence length="480" mass="53817">MSVSYAPFMTEGRPNVLFITLDEFRAECLSAAGHSVVRTPALDELCAEGVRFSQHYGQAAPCGPGRAALYTGTYQMNNRVVMNGSPLDDCFDNIARAAGRGGYDPVLFGYTDQAIDPRTVAADDPRLQTYEGVLPGFRCELDLTRGREAWADWVRSQGYEMPIDPEEGLATESDRPAEVGISAFLTNRFLEWLPAQEEPWFVHLSHLRPHPPFAAAGDWATAYGRSAVDLPIPPSTELHPLHDFLLSISYFAAPTDEEGQREMRAQYYGMISDVDQQLGRVWQALRESGQWDNTIVVVTSDHGEQLGDHGMVQKMGWFEESFHIPLIIRDPRKSETAGTVVDSFSEAVDVFPTLCEMLQEPVPRQCDGRSLAPFLDGVVPEEWRDAAFWEFDWRFFTAGRSGAQWPEDRRSVGHQLTVRRSGDVGYVQFADGEALVYDLAADPTWRTMLLDPERGWAEARAMLAWRAQHTDRTLTGTFLP</sequence>
<dbReference type="GO" id="GO:0046872">
    <property type="term" value="F:metal ion binding"/>
    <property type="evidence" value="ECO:0007669"/>
    <property type="project" value="UniProtKB-KW"/>
</dbReference>
<evidence type="ECO:0000313" key="4">
    <source>
        <dbReference type="EMBL" id="CAB4340373.1"/>
    </source>
</evidence>
<keyword evidence="2" id="KW-0378">Hydrolase</keyword>
<evidence type="ECO:0000259" key="3">
    <source>
        <dbReference type="Pfam" id="PF00884"/>
    </source>
</evidence>
<reference evidence="4" key="1">
    <citation type="submission" date="2020-05" db="EMBL/GenBank/DDBJ databases">
        <authorList>
            <person name="Chiriac C."/>
            <person name="Salcher M."/>
            <person name="Ghai R."/>
            <person name="Kavagutti S V."/>
        </authorList>
    </citation>
    <scope>NUCLEOTIDE SEQUENCE</scope>
</reference>
<organism evidence="4">
    <name type="scientific">freshwater metagenome</name>
    <dbReference type="NCBI Taxonomy" id="449393"/>
    <lineage>
        <taxon>unclassified sequences</taxon>
        <taxon>metagenomes</taxon>
        <taxon>ecological metagenomes</taxon>
    </lineage>
</organism>
<dbReference type="EMBL" id="CAESAL010000026">
    <property type="protein sequence ID" value="CAB4340373.1"/>
    <property type="molecule type" value="Genomic_DNA"/>
</dbReference>
<dbReference type="Gene3D" id="3.40.720.10">
    <property type="entry name" value="Alkaline Phosphatase, subunit A"/>
    <property type="match status" value="1"/>
</dbReference>
<dbReference type="PANTHER" id="PTHR45953:SF1">
    <property type="entry name" value="IDURONATE 2-SULFATASE"/>
    <property type="match status" value="1"/>
</dbReference>